<dbReference type="Gene3D" id="3.40.50.12610">
    <property type="match status" value="1"/>
</dbReference>
<keyword evidence="20" id="KW-1185">Reference proteome</keyword>
<name>A0A9P5P6N2_9AGAR</name>
<sequence length="557" mass="62141">MSTVFSNNVSLTTVASAASLLRIVAFGLDSVYLGLMATGTSSVIYNFLHYFNLLVDIQNTCVLLAPGFSALTACATYMFTTEMKDSSAGLLAAAFIGIVPGYISRSVAGSYDNEAIAFLLLMTIFYLRILMVAIGASSSMQVPFVGFQPVRTPEHMGSLGVFGLLQIVAFASLVRSDLSSKQFQDLSPVSVITMGLLGAGVFIVMTYKGWIAPWTGWFYSLWDTGLREKSSCVSDEHIFVIIYTVVALYFAGLMVCLMLTLTPVVCASAAVVLSTLLDIYADVAGPAVPENERNGDSSANGRTRIWGADARHVIILNAIGMLVYFVFHRTWVIANAYASPSVHYLIDDYWEAYYWLRMNTPQDVVVMCRWDYGMSVDNNTWNNSKFLCFLYLPTDLIEPLSSPEEIAYPILRQHNVDYAFIFSSLLGYSGDDINKFFWMAGIGQGVSPDVIQELNYLTLTGEYRVDDRASDAMKNSLMSKMSYYRYPFGFFGVWRAFTVDRVRNQNIPKIGPTLDYVEEAFTSENWIVQIFKGKKRKRSKPVSIQRDGPTYKRNRSP</sequence>
<evidence type="ECO:0000256" key="17">
    <source>
        <dbReference type="SAM" id="Phobius"/>
    </source>
</evidence>
<evidence type="ECO:0000256" key="5">
    <source>
        <dbReference type="ARBA" id="ARBA00010810"/>
    </source>
</evidence>
<keyword evidence="9 17" id="KW-0812">Transmembrane</keyword>
<dbReference type="Proteomes" id="UP000772434">
    <property type="component" value="Unassembled WGS sequence"/>
</dbReference>
<comment type="catalytic activity">
    <reaction evidence="15">
        <text>a di-trans,poly-cis-dolichyl diphosphooligosaccharide + L-asparaginyl-[protein] = N(4)-(oligosaccharide-(1-&gt;4)-N-acetyl-beta-D-glucosaminyl-(1-&gt;4)-N-acetyl-beta-D-glucosaminyl)-L-asparaginyl-[protein] + a di-trans,poly-cis-dolichyl diphosphate + H(+)</text>
        <dbReference type="Rhea" id="RHEA:22980"/>
        <dbReference type="Rhea" id="RHEA-COMP:12804"/>
        <dbReference type="Rhea" id="RHEA-COMP:12805"/>
        <dbReference type="Rhea" id="RHEA-COMP:19506"/>
        <dbReference type="Rhea" id="RHEA-COMP:19509"/>
        <dbReference type="ChEBI" id="CHEBI:15378"/>
        <dbReference type="ChEBI" id="CHEBI:50347"/>
        <dbReference type="ChEBI" id="CHEBI:57497"/>
        <dbReference type="ChEBI" id="CHEBI:57570"/>
        <dbReference type="ChEBI" id="CHEBI:132529"/>
        <dbReference type="EC" id="2.4.99.18"/>
    </reaction>
</comment>
<gene>
    <name evidence="19" type="ORF">BDP27DRAFT_1386469</name>
</gene>
<dbReference type="GO" id="GO:0016020">
    <property type="term" value="C:membrane"/>
    <property type="evidence" value="ECO:0007669"/>
    <property type="project" value="InterPro"/>
</dbReference>
<comment type="caution">
    <text evidence="19">The sequence shown here is derived from an EMBL/GenBank/DDBJ whole genome shotgun (WGS) entry which is preliminary data.</text>
</comment>
<evidence type="ECO:0000256" key="13">
    <source>
        <dbReference type="ARBA" id="ARBA00023136"/>
    </source>
</evidence>
<feature type="transmembrane region" description="Helical" evidence="17">
    <location>
        <begin position="238"/>
        <end position="257"/>
    </location>
</feature>
<protein>
    <recommendedName>
        <fullName evidence="6">dolichyl-diphosphooligosaccharide--protein glycotransferase</fullName>
        <ecNumber evidence="6">2.4.99.18</ecNumber>
    </recommendedName>
</protein>
<evidence type="ECO:0000256" key="7">
    <source>
        <dbReference type="ARBA" id="ARBA00022676"/>
    </source>
</evidence>
<evidence type="ECO:0000313" key="20">
    <source>
        <dbReference type="Proteomes" id="UP000772434"/>
    </source>
</evidence>
<feature type="domain" description="Oligosaccharyl transferase STT3 N-terminal" evidence="18">
    <location>
        <begin position="31"/>
        <end position="133"/>
    </location>
</feature>
<comment type="similarity">
    <text evidence="5">Belongs to the STT3 family.</text>
</comment>
<dbReference type="InterPro" id="IPR048307">
    <property type="entry name" value="STT3_N"/>
</dbReference>
<dbReference type="GO" id="GO:0018279">
    <property type="term" value="P:protein N-linked glycosylation via asparagine"/>
    <property type="evidence" value="ECO:0007669"/>
    <property type="project" value="TreeGrafter"/>
</dbReference>
<evidence type="ECO:0000256" key="16">
    <source>
        <dbReference type="SAM" id="MobiDB-lite"/>
    </source>
</evidence>
<dbReference type="GO" id="GO:0043687">
    <property type="term" value="P:post-translational protein modification"/>
    <property type="evidence" value="ECO:0007669"/>
    <property type="project" value="TreeGrafter"/>
</dbReference>
<dbReference type="EC" id="2.4.99.18" evidence="6"/>
<proteinExistence type="inferred from homology"/>
<keyword evidence="13 17" id="KW-0472">Membrane</keyword>
<dbReference type="Pfam" id="PF02516">
    <property type="entry name" value="STT3"/>
    <property type="match status" value="1"/>
</dbReference>
<dbReference type="GO" id="GO:0046872">
    <property type="term" value="F:metal ion binding"/>
    <property type="evidence" value="ECO:0007669"/>
    <property type="project" value="UniProtKB-KW"/>
</dbReference>
<evidence type="ECO:0000256" key="14">
    <source>
        <dbReference type="ARBA" id="ARBA00023211"/>
    </source>
</evidence>
<evidence type="ECO:0000259" key="18">
    <source>
        <dbReference type="Pfam" id="PF02516"/>
    </source>
</evidence>
<reference evidence="19" key="1">
    <citation type="submission" date="2020-11" db="EMBL/GenBank/DDBJ databases">
        <authorList>
            <consortium name="DOE Joint Genome Institute"/>
            <person name="Ahrendt S."/>
            <person name="Riley R."/>
            <person name="Andreopoulos W."/>
            <person name="Labutti K."/>
            <person name="Pangilinan J."/>
            <person name="Ruiz-Duenas F.J."/>
            <person name="Barrasa J.M."/>
            <person name="Sanchez-Garcia M."/>
            <person name="Camarero S."/>
            <person name="Miyauchi S."/>
            <person name="Serrano A."/>
            <person name="Linde D."/>
            <person name="Babiker R."/>
            <person name="Drula E."/>
            <person name="Ayuso-Fernandez I."/>
            <person name="Pacheco R."/>
            <person name="Padilla G."/>
            <person name="Ferreira P."/>
            <person name="Barriuso J."/>
            <person name="Kellner H."/>
            <person name="Castanera R."/>
            <person name="Alfaro M."/>
            <person name="Ramirez L."/>
            <person name="Pisabarro A.G."/>
            <person name="Kuo A."/>
            <person name="Tritt A."/>
            <person name="Lipzen A."/>
            <person name="He G."/>
            <person name="Yan M."/>
            <person name="Ng V."/>
            <person name="Cullen D."/>
            <person name="Martin F."/>
            <person name="Rosso M.-N."/>
            <person name="Henrissat B."/>
            <person name="Hibbett D."/>
            <person name="Martinez A.T."/>
            <person name="Grigoriev I.V."/>
        </authorList>
    </citation>
    <scope>NUCLEOTIDE SEQUENCE</scope>
    <source>
        <strain evidence="19">AH 40177</strain>
    </source>
</reference>
<keyword evidence="7" id="KW-0328">Glycosyltransferase</keyword>
<dbReference type="InterPro" id="IPR003674">
    <property type="entry name" value="Oligo_trans_STT3"/>
</dbReference>
<evidence type="ECO:0000256" key="1">
    <source>
        <dbReference type="ARBA" id="ARBA00001936"/>
    </source>
</evidence>
<evidence type="ECO:0000256" key="6">
    <source>
        <dbReference type="ARBA" id="ARBA00012605"/>
    </source>
</evidence>
<comment type="subcellular location">
    <subcellularLocation>
        <location evidence="3">Endomembrane system</location>
        <topology evidence="3">Multi-pass membrane protein</topology>
    </subcellularLocation>
</comment>
<evidence type="ECO:0000256" key="4">
    <source>
        <dbReference type="ARBA" id="ARBA00004922"/>
    </source>
</evidence>
<feature type="transmembrane region" description="Helical" evidence="17">
    <location>
        <begin position="156"/>
        <end position="174"/>
    </location>
</feature>
<feature type="transmembrane region" description="Helical" evidence="17">
    <location>
        <begin position="115"/>
        <end position="136"/>
    </location>
</feature>
<evidence type="ECO:0000256" key="10">
    <source>
        <dbReference type="ARBA" id="ARBA00022723"/>
    </source>
</evidence>
<keyword evidence="12 17" id="KW-1133">Transmembrane helix</keyword>
<evidence type="ECO:0000313" key="19">
    <source>
        <dbReference type="EMBL" id="KAF9048148.1"/>
    </source>
</evidence>
<accession>A0A9P5P6N2</accession>
<feature type="transmembrane region" description="Helical" evidence="17">
    <location>
        <begin position="310"/>
        <end position="327"/>
    </location>
</feature>
<evidence type="ECO:0000256" key="12">
    <source>
        <dbReference type="ARBA" id="ARBA00022989"/>
    </source>
</evidence>
<feature type="transmembrane region" description="Helical" evidence="17">
    <location>
        <begin position="60"/>
        <end position="80"/>
    </location>
</feature>
<evidence type="ECO:0000256" key="9">
    <source>
        <dbReference type="ARBA" id="ARBA00022692"/>
    </source>
</evidence>
<keyword evidence="11" id="KW-0460">Magnesium</keyword>
<keyword evidence="10" id="KW-0479">Metal-binding</keyword>
<dbReference type="PANTHER" id="PTHR13872:SF1">
    <property type="entry name" value="DOLICHYL-DIPHOSPHOOLIGOSACCHARIDE--PROTEIN GLYCOSYLTRANSFERASE SUBUNIT STT3B"/>
    <property type="match status" value="1"/>
</dbReference>
<feature type="transmembrane region" description="Helical" evidence="17">
    <location>
        <begin position="20"/>
        <end position="48"/>
    </location>
</feature>
<dbReference type="EMBL" id="JADNRY010000491">
    <property type="protein sequence ID" value="KAF9048148.1"/>
    <property type="molecule type" value="Genomic_DNA"/>
</dbReference>
<comment type="cofactor">
    <cofactor evidence="1">
        <name>Mn(2+)</name>
        <dbReference type="ChEBI" id="CHEBI:29035"/>
    </cofactor>
</comment>
<feature type="transmembrane region" description="Helical" evidence="17">
    <location>
        <begin position="186"/>
        <end position="207"/>
    </location>
</feature>
<comment type="cofactor">
    <cofactor evidence="2">
        <name>Mg(2+)</name>
        <dbReference type="ChEBI" id="CHEBI:18420"/>
    </cofactor>
</comment>
<dbReference type="OrthoDB" id="10261066at2759"/>
<dbReference type="GO" id="GO:0004579">
    <property type="term" value="F:dolichyl-diphosphooligosaccharide-protein glycotransferase activity"/>
    <property type="evidence" value="ECO:0007669"/>
    <property type="project" value="UniProtKB-EC"/>
</dbReference>
<dbReference type="PANTHER" id="PTHR13872">
    <property type="entry name" value="DOLICHYL-DIPHOSPHOOLIGOSACCHARIDE--PROTEIN GLYCOSYLTRANSFERASE SUBUNIT"/>
    <property type="match status" value="1"/>
</dbReference>
<feature type="transmembrane region" description="Helical" evidence="17">
    <location>
        <begin position="86"/>
        <end position="103"/>
    </location>
</feature>
<evidence type="ECO:0000256" key="3">
    <source>
        <dbReference type="ARBA" id="ARBA00004127"/>
    </source>
</evidence>
<feature type="region of interest" description="Disordered" evidence="16">
    <location>
        <begin position="538"/>
        <end position="557"/>
    </location>
</feature>
<keyword evidence="8 19" id="KW-0808">Transferase</keyword>
<comment type="pathway">
    <text evidence="4">Protein modification; protein glycosylation.</text>
</comment>
<organism evidence="19 20">
    <name type="scientific">Rhodocollybia butyracea</name>
    <dbReference type="NCBI Taxonomy" id="206335"/>
    <lineage>
        <taxon>Eukaryota</taxon>
        <taxon>Fungi</taxon>
        <taxon>Dikarya</taxon>
        <taxon>Basidiomycota</taxon>
        <taxon>Agaricomycotina</taxon>
        <taxon>Agaricomycetes</taxon>
        <taxon>Agaricomycetidae</taxon>
        <taxon>Agaricales</taxon>
        <taxon>Marasmiineae</taxon>
        <taxon>Omphalotaceae</taxon>
        <taxon>Rhodocollybia</taxon>
    </lineage>
</organism>
<keyword evidence="14" id="KW-0464">Manganese</keyword>
<evidence type="ECO:0000256" key="11">
    <source>
        <dbReference type="ARBA" id="ARBA00022842"/>
    </source>
</evidence>
<evidence type="ECO:0000256" key="8">
    <source>
        <dbReference type="ARBA" id="ARBA00022679"/>
    </source>
</evidence>
<dbReference type="AlphaFoldDB" id="A0A9P5P6N2"/>
<evidence type="ECO:0000256" key="15">
    <source>
        <dbReference type="ARBA" id="ARBA00048829"/>
    </source>
</evidence>
<dbReference type="GO" id="GO:0012505">
    <property type="term" value="C:endomembrane system"/>
    <property type="evidence" value="ECO:0007669"/>
    <property type="project" value="UniProtKB-SubCell"/>
</dbReference>
<evidence type="ECO:0000256" key="2">
    <source>
        <dbReference type="ARBA" id="ARBA00001946"/>
    </source>
</evidence>